<dbReference type="EMBL" id="CAUYUJ010014248">
    <property type="protein sequence ID" value="CAK0838772.1"/>
    <property type="molecule type" value="Genomic_DNA"/>
</dbReference>
<comment type="caution">
    <text evidence="1">The sequence shown here is derived from an EMBL/GenBank/DDBJ whole genome shotgun (WGS) entry which is preliminary data.</text>
</comment>
<reference evidence="1" key="1">
    <citation type="submission" date="2023-10" db="EMBL/GenBank/DDBJ databases">
        <authorList>
            <person name="Chen Y."/>
            <person name="Shah S."/>
            <person name="Dougan E. K."/>
            <person name="Thang M."/>
            <person name="Chan C."/>
        </authorList>
    </citation>
    <scope>NUCLEOTIDE SEQUENCE [LARGE SCALE GENOMIC DNA]</scope>
</reference>
<dbReference type="Proteomes" id="UP001189429">
    <property type="component" value="Unassembled WGS sequence"/>
</dbReference>
<organism evidence="1 2">
    <name type="scientific">Prorocentrum cordatum</name>
    <dbReference type="NCBI Taxonomy" id="2364126"/>
    <lineage>
        <taxon>Eukaryota</taxon>
        <taxon>Sar</taxon>
        <taxon>Alveolata</taxon>
        <taxon>Dinophyceae</taxon>
        <taxon>Prorocentrales</taxon>
        <taxon>Prorocentraceae</taxon>
        <taxon>Prorocentrum</taxon>
    </lineage>
</organism>
<accession>A0ABN9T1F0</accession>
<proteinExistence type="predicted"/>
<keyword evidence="2" id="KW-1185">Reference proteome</keyword>
<name>A0ABN9T1F0_9DINO</name>
<gene>
    <name evidence="1" type="ORF">PCOR1329_LOCUS34637</name>
</gene>
<evidence type="ECO:0000313" key="1">
    <source>
        <dbReference type="EMBL" id="CAK0838772.1"/>
    </source>
</evidence>
<protein>
    <submittedName>
        <fullName evidence="1">Uncharacterized protein</fullName>
    </submittedName>
</protein>
<sequence length="245" mass="26466">MELHRMARGSPTAVSLITRPRGRCAFGRASAACFGGGAWNAGQVSGNIYLSCFLLGAFPREGEAEWYGFLGLFSCSFPGPGPPCPHTRGRDTMGAVRHGSPGGLRTLVQSCSDFGPSARASGPCRTRRHGKVARSLQLAPGYDHNNLPLVYKTKEFKSLDKSVADMTSDRSGKGSQLKAVLEYYAKVKDRCIAKPESYEERKARREAEIAGLKSALSILESETSLVQLHTQRRGSRATSLRAASL</sequence>
<evidence type="ECO:0000313" key="2">
    <source>
        <dbReference type="Proteomes" id="UP001189429"/>
    </source>
</evidence>